<gene>
    <name evidence="10" type="ORF">NKR23_g7735</name>
</gene>
<keyword evidence="4" id="KW-0029">Amino-acid transport</keyword>
<evidence type="ECO:0000256" key="8">
    <source>
        <dbReference type="SAM" id="Phobius"/>
    </source>
</evidence>
<dbReference type="InterPro" id="IPR004841">
    <property type="entry name" value="AA-permease/SLC12A_dom"/>
</dbReference>
<feature type="transmembrane region" description="Helical" evidence="8">
    <location>
        <begin position="372"/>
        <end position="393"/>
    </location>
</feature>
<feature type="transmembrane region" description="Helical" evidence="8">
    <location>
        <begin position="399"/>
        <end position="420"/>
    </location>
</feature>
<feature type="domain" description="Amino acid permease/ SLC12A" evidence="9">
    <location>
        <begin position="49"/>
        <end position="503"/>
    </location>
</feature>
<dbReference type="PANTHER" id="PTHR43341:SF1">
    <property type="entry name" value="GENERAL AMINO-ACID PERMEASE GAP1"/>
    <property type="match status" value="1"/>
</dbReference>
<dbReference type="GO" id="GO:0016020">
    <property type="term" value="C:membrane"/>
    <property type="evidence" value="ECO:0007669"/>
    <property type="project" value="UniProtKB-SubCell"/>
</dbReference>
<feature type="transmembrane region" description="Helical" evidence="8">
    <location>
        <begin position="191"/>
        <end position="211"/>
    </location>
</feature>
<dbReference type="InterPro" id="IPR004840">
    <property type="entry name" value="Amino_acid_permease_CS"/>
</dbReference>
<proteinExistence type="predicted"/>
<feature type="transmembrane region" description="Helical" evidence="8">
    <location>
        <begin position="451"/>
        <end position="474"/>
    </location>
</feature>
<feature type="transmembrane region" description="Helical" evidence="8">
    <location>
        <begin position="49"/>
        <end position="66"/>
    </location>
</feature>
<evidence type="ECO:0000256" key="6">
    <source>
        <dbReference type="ARBA" id="ARBA00023136"/>
    </source>
</evidence>
<feature type="transmembrane region" description="Helical" evidence="8">
    <location>
        <begin position="268"/>
        <end position="293"/>
    </location>
</feature>
<evidence type="ECO:0000259" key="9">
    <source>
        <dbReference type="Pfam" id="PF00324"/>
    </source>
</evidence>
<keyword evidence="5 8" id="KW-1133">Transmembrane helix</keyword>
<keyword evidence="11" id="KW-1185">Reference proteome</keyword>
<feature type="transmembrane region" description="Helical" evidence="8">
    <location>
        <begin position="86"/>
        <end position="110"/>
    </location>
</feature>
<evidence type="ECO:0000256" key="7">
    <source>
        <dbReference type="SAM" id="MobiDB-lite"/>
    </source>
</evidence>
<evidence type="ECO:0000256" key="3">
    <source>
        <dbReference type="ARBA" id="ARBA00022692"/>
    </source>
</evidence>
<dbReference type="Pfam" id="PF00324">
    <property type="entry name" value="AA_permease"/>
    <property type="match status" value="1"/>
</dbReference>
<accession>A0AA38RAW2</accession>
<comment type="caution">
    <text evidence="10">The sequence shown here is derived from an EMBL/GenBank/DDBJ whole genome shotgun (WGS) entry which is preliminary data.</text>
</comment>
<keyword evidence="3 8" id="KW-0812">Transmembrane</keyword>
<dbReference type="GO" id="GO:0015171">
    <property type="term" value="F:amino acid transmembrane transporter activity"/>
    <property type="evidence" value="ECO:0007669"/>
    <property type="project" value="TreeGrafter"/>
</dbReference>
<dbReference type="Proteomes" id="UP001174694">
    <property type="component" value="Unassembled WGS sequence"/>
</dbReference>
<dbReference type="PROSITE" id="PS00218">
    <property type="entry name" value="AMINO_ACID_PERMEASE_1"/>
    <property type="match status" value="1"/>
</dbReference>
<feature type="transmembrane region" description="Helical" evidence="8">
    <location>
        <begin position="327"/>
        <end position="351"/>
    </location>
</feature>
<evidence type="ECO:0000313" key="10">
    <source>
        <dbReference type="EMBL" id="KAJ9141707.1"/>
    </source>
</evidence>
<evidence type="ECO:0000256" key="1">
    <source>
        <dbReference type="ARBA" id="ARBA00004141"/>
    </source>
</evidence>
<keyword evidence="6 8" id="KW-0472">Membrane</keyword>
<dbReference type="EMBL" id="JANBVO010000025">
    <property type="protein sequence ID" value="KAJ9141707.1"/>
    <property type="molecule type" value="Genomic_DNA"/>
</dbReference>
<organism evidence="10 11">
    <name type="scientific">Pleurostoma richardsiae</name>
    <dbReference type="NCBI Taxonomy" id="41990"/>
    <lineage>
        <taxon>Eukaryota</taxon>
        <taxon>Fungi</taxon>
        <taxon>Dikarya</taxon>
        <taxon>Ascomycota</taxon>
        <taxon>Pezizomycotina</taxon>
        <taxon>Sordariomycetes</taxon>
        <taxon>Sordariomycetidae</taxon>
        <taxon>Calosphaeriales</taxon>
        <taxon>Pleurostomataceae</taxon>
        <taxon>Pleurostoma</taxon>
    </lineage>
</organism>
<dbReference type="Gene3D" id="1.20.1740.10">
    <property type="entry name" value="Amino acid/polyamine transporter I"/>
    <property type="match status" value="1"/>
</dbReference>
<feature type="transmembrane region" description="Helical" evidence="8">
    <location>
        <begin position="231"/>
        <end position="256"/>
    </location>
</feature>
<keyword evidence="2" id="KW-0813">Transport</keyword>
<reference evidence="10" key="1">
    <citation type="submission" date="2022-07" db="EMBL/GenBank/DDBJ databases">
        <title>Fungi with potential for degradation of polypropylene.</title>
        <authorList>
            <person name="Gostincar C."/>
        </authorList>
    </citation>
    <scope>NUCLEOTIDE SEQUENCE</scope>
    <source>
        <strain evidence="10">EXF-13308</strain>
    </source>
</reference>
<evidence type="ECO:0000256" key="2">
    <source>
        <dbReference type="ARBA" id="ARBA00022448"/>
    </source>
</evidence>
<feature type="transmembrane region" description="Helical" evidence="8">
    <location>
        <begin position="157"/>
        <end position="179"/>
    </location>
</feature>
<feature type="transmembrane region" description="Helical" evidence="8">
    <location>
        <begin position="480"/>
        <end position="501"/>
    </location>
</feature>
<dbReference type="AlphaFoldDB" id="A0AA38RAW2"/>
<feature type="region of interest" description="Disordered" evidence="7">
    <location>
        <begin position="1"/>
        <end position="37"/>
    </location>
</feature>
<sequence length="534" mass="57036">MSRNGSSDRALEKAGPVAEHAEPAATPPSRSSSGLQEAHLKRDISRRQILLMALGGSIGAGLWVASGDALATAGPGTMLIDFAATGLMVVITMANLGELATTYPVAGAFYDYSLRFISPAWGFAMGWNFAFNWLIILPFELTTLSIMLGYFAPGVSLAVFVAPFLVLLGFVALMGAKWFAEFEHWAGAAKAAALTVFIIVAIIIASVGLSGDPRPDPPGAQYWKAGAFLNGFQGFVSVFRIAGMAYGGTEVLGLAAAETRNPQRVMPLAIKVVFFRIAFLYLGSLLTLGFVLLPQDVAVPGAPYSSSQASPFVRAMDVAGQPALATFFRIMIIVAVVSMANVSIFSSSRALQALCAKGMGPRGLARITSARGLPVCALAVAGGFGLLAFVGAAPRGTRIFDWLLSLSGVSNYYTWGSICLSHIRMRRAMRAQGRDESDLIWRSPFGEKGSFVALAICLWGLIAPICTTIWPVRGKHRPEVGVRDCIGIVVVVVCWTGYRIWQRHTGRNARLLVPLKEVDLVTGLKTNCTADYED</sequence>
<dbReference type="FunFam" id="1.20.1740.10:FF:000001">
    <property type="entry name" value="Amino acid permease"/>
    <property type="match status" value="1"/>
</dbReference>
<evidence type="ECO:0000256" key="4">
    <source>
        <dbReference type="ARBA" id="ARBA00022970"/>
    </source>
</evidence>
<dbReference type="InterPro" id="IPR050524">
    <property type="entry name" value="APC_YAT"/>
</dbReference>
<evidence type="ECO:0000256" key="5">
    <source>
        <dbReference type="ARBA" id="ARBA00022989"/>
    </source>
</evidence>
<dbReference type="PIRSF" id="PIRSF006060">
    <property type="entry name" value="AA_transporter"/>
    <property type="match status" value="1"/>
</dbReference>
<protein>
    <submittedName>
        <fullName evidence="10">Amino acid permease</fullName>
    </submittedName>
</protein>
<name>A0AA38RAW2_9PEZI</name>
<comment type="subcellular location">
    <subcellularLocation>
        <location evidence="1">Membrane</location>
        <topology evidence="1">Multi-pass membrane protein</topology>
    </subcellularLocation>
</comment>
<dbReference type="PANTHER" id="PTHR43341">
    <property type="entry name" value="AMINO ACID PERMEASE"/>
    <property type="match status" value="1"/>
</dbReference>
<evidence type="ECO:0000313" key="11">
    <source>
        <dbReference type="Proteomes" id="UP001174694"/>
    </source>
</evidence>